<evidence type="ECO:0000256" key="6">
    <source>
        <dbReference type="ARBA" id="ARBA00023295"/>
    </source>
</evidence>
<dbReference type="GO" id="GO:0004560">
    <property type="term" value="F:alpha-L-fucosidase activity"/>
    <property type="evidence" value="ECO:0007669"/>
    <property type="project" value="InterPro"/>
</dbReference>
<name>A0A0Y0MLW7_9MICO</name>
<dbReference type="PRINTS" id="PR00741">
    <property type="entry name" value="GLHYDRLASE29"/>
</dbReference>
<dbReference type="EC" id="3.2.1.51" evidence="3"/>
<evidence type="ECO:0000256" key="4">
    <source>
        <dbReference type="ARBA" id="ARBA00022729"/>
    </source>
</evidence>
<dbReference type="InterPro" id="IPR017853">
    <property type="entry name" value="GH"/>
</dbReference>
<dbReference type="GO" id="GO:0016139">
    <property type="term" value="P:glycoside catabolic process"/>
    <property type="evidence" value="ECO:0007669"/>
    <property type="project" value="TreeGrafter"/>
</dbReference>
<keyword evidence="6" id="KW-0326">Glycosidase</keyword>
<dbReference type="PIRSF" id="PIRSF001092">
    <property type="entry name" value="Alpha-L-fucosidase"/>
    <property type="match status" value="1"/>
</dbReference>
<comment type="similarity">
    <text evidence="2">Belongs to the glycosyl hydrolase 29 family.</text>
</comment>
<evidence type="ECO:0000256" key="1">
    <source>
        <dbReference type="ARBA" id="ARBA00004071"/>
    </source>
</evidence>
<dbReference type="InterPro" id="IPR000933">
    <property type="entry name" value="Glyco_hydro_29"/>
</dbReference>
<accession>A0A0Y0MLW7</accession>
<organism evidence="8 9">
    <name type="scientific">Microterricola viridarii</name>
    <dbReference type="NCBI Taxonomy" id="412690"/>
    <lineage>
        <taxon>Bacteria</taxon>
        <taxon>Bacillati</taxon>
        <taxon>Actinomycetota</taxon>
        <taxon>Actinomycetes</taxon>
        <taxon>Micrococcales</taxon>
        <taxon>Microbacteriaceae</taxon>
        <taxon>Microterricola</taxon>
    </lineage>
</organism>
<dbReference type="GO" id="GO:0005764">
    <property type="term" value="C:lysosome"/>
    <property type="evidence" value="ECO:0007669"/>
    <property type="project" value="TreeGrafter"/>
</dbReference>
<protein>
    <recommendedName>
        <fullName evidence="3">alpha-L-fucosidase</fullName>
        <ecNumber evidence="3">3.2.1.51</ecNumber>
    </recommendedName>
</protein>
<feature type="domain" description="Glycoside hydrolase family 29 N-terminal" evidence="7">
    <location>
        <begin position="22"/>
        <end position="359"/>
    </location>
</feature>
<dbReference type="GO" id="GO:0006004">
    <property type="term" value="P:fucose metabolic process"/>
    <property type="evidence" value="ECO:0007669"/>
    <property type="project" value="InterPro"/>
</dbReference>
<dbReference type="SUPFAM" id="SSF51445">
    <property type="entry name" value="(Trans)glycosidases"/>
    <property type="match status" value="1"/>
</dbReference>
<dbReference type="KEGG" id="mvd:AWU67_03555"/>
<keyword evidence="9" id="KW-1185">Reference proteome</keyword>
<dbReference type="SMART" id="SM00812">
    <property type="entry name" value="Alpha_L_fucos"/>
    <property type="match status" value="1"/>
</dbReference>
<evidence type="ECO:0000313" key="9">
    <source>
        <dbReference type="Proteomes" id="UP000058305"/>
    </source>
</evidence>
<dbReference type="PANTHER" id="PTHR10030:SF37">
    <property type="entry name" value="ALPHA-L-FUCOSIDASE-RELATED"/>
    <property type="match status" value="1"/>
</dbReference>
<comment type="function">
    <text evidence="1">Alpha-L-fucosidase is responsible for hydrolyzing the alpha-1,6-linked fucose joined to the reducing-end N-acetylglucosamine of the carbohydrate moieties of glycoproteins.</text>
</comment>
<evidence type="ECO:0000313" key="8">
    <source>
        <dbReference type="EMBL" id="AMB58089.1"/>
    </source>
</evidence>
<sequence>MLNFESRVGPDFGANGPTYPDAQVPEWYRDAKLGFFVHWGLYSVPAWGTPTGTRNVPTEDAYAHHQYAEWYGNTVRIAGSPTWERHQEQYGTGTSYEDLADLWNADAFDPQAFVGSLVDAGARYVIPTTKHHEGFCLWGTETTPFNAVNRGPKRDLISEIARETRAAGQRFGVYFSGALDWHVSEFPPIESDTDLFRYRRNDEQFSRYSAAQLEELIERFEPDILWNDIDWPDGGKGHDPYAVAALLERYLDKIPHGVVNDRWGVPYHGFITREYRHVENIIEQPWESTRGLGYSFGYNQVEGPEHTLSGDALIRLLVDVVSKNGNLLINVGPRADGSIPELQQQSMAAMGSWLRGNGEAIYGTRPWQRAGETGQAVSYTQNDGTLFLQATDASTGEVALPAEYQAGSLVHWLGQGGSQPAEVLAATPGSGARLVVPEALRGSPVAVAVLADPLA</sequence>
<dbReference type="AlphaFoldDB" id="A0A0Y0MLW7"/>
<dbReference type="PANTHER" id="PTHR10030">
    <property type="entry name" value="ALPHA-L-FUCOSIDASE"/>
    <property type="match status" value="1"/>
</dbReference>
<reference evidence="9" key="2">
    <citation type="submission" date="2016-01" db="EMBL/GenBank/DDBJ databases">
        <title>First complete genome sequence of a species in the genus Microterricola, an extremophilic cold active enzyme producing strain ERGS5:02 isolated from Sikkim Himalaya.</title>
        <authorList>
            <person name="Kumar R."/>
            <person name="Singh D."/>
            <person name="Swarnkar M.K."/>
        </authorList>
    </citation>
    <scope>NUCLEOTIDE SEQUENCE [LARGE SCALE GENOMIC DNA]</scope>
    <source>
        <strain evidence="9">ERGS5:02</strain>
    </source>
</reference>
<evidence type="ECO:0000256" key="3">
    <source>
        <dbReference type="ARBA" id="ARBA00012662"/>
    </source>
</evidence>
<dbReference type="InterPro" id="IPR057739">
    <property type="entry name" value="Glyco_hydro_29_N"/>
</dbReference>
<reference evidence="8 9" key="1">
    <citation type="journal article" date="2016" name="J. Biotechnol.">
        <title>First complete genome sequence of a species in the genus Microterricola, an extremophilic cold active enzyme producing bacterial strain ERGS5:02 isolated from Sikkim Himalaya.</title>
        <authorList>
            <person name="Himanshu"/>
            <person name="Swarnkar M.K."/>
            <person name="Singh D."/>
            <person name="Kumar R."/>
        </authorList>
    </citation>
    <scope>NUCLEOTIDE SEQUENCE [LARGE SCALE GENOMIC DNA]</scope>
    <source>
        <strain evidence="8 9">ERGS5:02</strain>
    </source>
</reference>
<dbReference type="InterPro" id="IPR016286">
    <property type="entry name" value="FUC_metazoa-typ"/>
</dbReference>
<keyword evidence="5" id="KW-0378">Hydrolase</keyword>
<dbReference type="Proteomes" id="UP000058305">
    <property type="component" value="Chromosome"/>
</dbReference>
<dbReference type="EMBL" id="CP014145">
    <property type="protein sequence ID" value="AMB58089.1"/>
    <property type="molecule type" value="Genomic_DNA"/>
</dbReference>
<gene>
    <name evidence="8" type="ORF">AWU67_03555</name>
</gene>
<proteinExistence type="inferred from homology"/>
<dbReference type="RefSeq" id="WP_067226784.1">
    <property type="nucleotide sequence ID" value="NZ_CP014145.1"/>
</dbReference>
<dbReference type="OrthoDB" id="5526311at2"/>
<evidence type="ECO:0000256" key="5">
    <source>
        <dbReference type="ARBA" id="ARBA00022801"/>
    </source>
</evidence>
<dbReference type="Gene3D" id="3.20.20.80">
    <property type="entry name" value="Glycosidases"/>
    <property type="match status" value="1"/>
</dbReference>
<evidence type="ECO:0000259" key="7">
    <source>
        <dbReference type="Pfam" id="PF01120"/>
    </source>
</evidence>
<evidence type="ECO:0000256" key="2">
    <source>
        <dbReference type="ARBA" id="ARBA00007951"/>
    </source>
</evidence>
<keyword evidence="4" id="KW-0732">Signal</keyword>
<dbReference type="Pfam" id="PF01120">
    <property type="entry name" value="Alpha_L_fucos"/>
    <property type="match status" value="1"/>
</dbReference>